<gene>
    <name evidence="2" type="ORF">SAMN02745746_01598</name>
</gene>
<proteinExistence type="predicted"/>
<keyword evidence="1" id="KW-0732">Signal</keyword>
<evidence type="ECO:0000256" key="1">
    <source>
        <dbReference type="SAM" id="SignalP"/>
    </source>
</evidence>
<keyword evidence="3" id="KW-1185">Reference proteome</keyword>
<feature type="chain" id="PRO_5012983697" description="Lipid A 3-O-deacylase (PagL)" evidence="1">
    <location>
        <begin position="20"/>
        <end position="183"/>
    </location>
</feature>
<dbReference type="EMBL" id="FXAG01000007">
    <property type="protein sequence ID" value="SMF15650.1"/>
    <property type="molecule type" value="Genomic_DNA"/>
</dbReference>
<evidence type="ECO:0000313" key="3">
    <source>
        <dbReference type="Proteomes" id="UP000192920"/>
    </source>
</evidence>
<accession>A0A1Y6BK19</accession>
<organism evidence="2 3">
    <name type="scientific">Pseudogulbenkiania subflava DSM 22618</name>
    <dbReference type="NCBI Taxonomy" id="1123014"/>
    <lineage>
        <taxon>Bacteria</taxon>
        <taxon>Pseudomonadati</taxon>
        <taxon>Pseudomonadota</taxon>
        <taxon>Betaproteobacteria</taxon>
        <taxon>Neisseriales</taxon>
        <taxon>Chromobacteriaceae</taxon>
        <taxon>Pseudogulbenkiania</taxon>
    </lineage>
</organism>
<evidence type="ECO:0000313" key="2">
    <source>
        <dbReference type="EMBL" id="SMF15650.1"/>
    </source>
</evidence>
<protein>
    <recommendedName>
        <fullName evidence="4">Lipid A 3-O-deacylase (PagL)</fullName>
    </recommendedName>
</protein>
<name>A0A1Y6BK19_9NEIS</name>
<dbReference type="Proteomes" id="UP000192920">
    <property type="component" value="Unassembled WGS sequence"/>
</dbReference>
<feature type="signal peptide" evidence="1">
    <location>
        <begin position="1"/>
        <end position="19"/>
    </location>
</feature>
<sequence length="183" mass="19369">MNAPHLALLALLASGVAAAEEFSVLSYGTANPGYCEASPVYCRTLKASTPGLGLEWTYPDQEGESNWISRVSSYPGALDKTIYFAGAGWRKEWPVGGPISGGVTLLTGYLNGPSGSELMTLPLLSLGSKEVKLEVGYLPGLNLMEVLMNSKNVSMAMSWIPNISAGQNKGKTTITTFSLRGAF</sequence>
<dbReference type="Gene3D" id="2.40.160.20">
    <property type="match status" value="1"/>
</dbReference>
<evidence type="ECO:0008006" key="4">
    <source>
        <dbReference type="Google" id="ProtNLM"/>
    </source>
</evidence>
<dbReference type="RefSeq" id="WP_085275901.1">
    <property type="nucleotide sequence ID" value="NZ_FXAG01000007.1"/>
</dbReference>
<reference evidence="3" key="1">
    <citation type="submission" date="2017-04" db="EMBL/GenBank/DDBJ databases">
        <authorList>
            <person name="Varghese N."/>
            <person name="Submissions S."/>
        </authorList>
    </citation>
    <scope>NUCLEOTIDE SEQUENCE [LARGE SCALE GENOMIC DNA]</scope>
    <source>
        <strain evidence="3">DSM 22618</strain>
    </source>
</reference>
<dbReference type="AlphaFoldDB" id="A0A1Y6BK19"/>